<evidence type="ECO:0000313" key="5">
    <source>
        <dbReference type="Proteomes" id="UP001595898"/>
    </source>
</evidence>
<dbReference type="InterPro" id="IPR012353">
    <property type="entry name" value="UCP015244"/>
</dbReference>
<sequence length="462" mass="52651">MTGHSTDREQRRITDEEAFLEERFDELFPICRSITGPGLRESLDRLSEWIPLEIEGVSSGTEVFDWTVPQEWRIDEAKLVGPDGEVYADFDETNLAVLNYSKPIDRRLSLDELRPHLYSLPDLPEATPYVTSYYERNWGFCLPHETVESLPEGEYHAYVDSEFVDGELNYGHAVLPGESDQEVLLSSYLCHPSLANNELSGPLVMALLYDRLAAWDERRFSYRFVLCPETIGSISYLSRYGDHLTDALRGGLVLTCLGGPEPRLRYKKSRRETALLDSTVEHLDEYGDASFEIHPFDPSSGSDERQYCSPGFDLPVGQMARTVYREYEGYHNSLDTKAFMGIDPLVESADRIERVLRTFEVAGYYENQYPYGEPMLGKRDLYPDVSSYGEWADSTSEFVGQELSILNYSDGTHSMLEIAERNDRSVRELVPVIELLRKKGVLERLPETEPPSTAEYGSPTDE</sequence>
<dbReference type="InterPro" id="IPR032589">
    <property type="entry name" value="DUF4910"/>
</dbReference>
<dbReference type="Pfam" id="PF16221">
    <property type="entry name" value="HTH_47"/>
    <property type="match status" value="1"/>
</dbReference>
<dbReference type="Gene3D" id="1.10.10.10">
    <property type="entry name" value="Winged helix-like DNA-binding domain superfamily/Winged helix DNA-binding domain"/>
    <property type="match status" value="1"/>
</dbReference>
<dbReference type="EMBL" id="JBHSFA010000005">
    <property type="protein sequence ID" value="MFC4542220.1"/>
    <property type="molecule type" value="Genomic_DNA"/>
</dbReference>
<reference evidence="4 5" key="1">
    <citation type="journal article" date="2019" name="Int. J. Syst. Evol. Microbiol.">
        <title>The Global Catalogue of Microorganisms (GCM) 10K type strain sequencing project: providing services to taxonomists for standard genome sequencing and annotation.</title>
        <authorList>
            <consortium name="The Broad Institute Genomics Platform"/>
            <consortium name="The Broad Institute Genome Sequencing Center for Infectious Disease"/>
            <person name="Wu L."/>
            <person name="Ma J."/>
        </authorList>
    </citation>
    <scope>NUCLEOTIDE SEQUENCE [LARGE SCALE GENOMIC DNA]</scope>
    <source>
        <strain evidence="4 5">WLHS5</strain>
    </source>
</reference>
<dbReference type="Proteomes" id="UP001595898">
    <property type="component" value="Unassembled WGS sequence"/>
</dbReference>
<dbReference type="InterPro" id="IPR036388">
    <property type="entry name" value="WH-like_DNA-bd_sf"/>
</dbReference>
<evidence type="ECO:0000259" key="1">
    <source>
        <dbReference type="Pfam" id="PF09940"/>
    </source>
</evidence>
<dbReference type="Pfam" id="PF09940">
    <property type="entry name" value="DUF2172"/>
    <property type="match status" value="1"/>
</dbReference>
<feature type="domain" description="DUF4910" evidence="3">
    <location>
        <begin position="25"/>
        <end position="360"/>
    </location>
</feature>
<feature type="domain" description="DUF2172" evidence="1">
    <location>
        <begin position="71"/>
        <end position="162"/>
    </location>
</feature>
<proteinExistence type="predicted"/>
<feature type="domain" description="UCP01524 winged helix-turn-helix" evidence="2">
    <location>
        <begin position="365"/>
        <end position="443"/>
    </location>
</feature>
<dbReference type="RefSeq" id="WP_250141620.1">
    <property type="nucleotide sequence ID" value="NZ_JALIQP010000004.1"/>
</dbReference>
<dbReference type="PIRSF" id="PIRSF015244">
    <property type="entry name" value="UCP015244"/>
    <property type="match status" value="1"/>
</dbReference>
<evidence type="ECO:0000259" key="3">
    <source>
        <dbReference type="Pfam" id="PF16254"/>
    </source>
</evidence>
<dbReference type="Gene3D" id="3.40.630.10">
    <property type="entry name" value="Zn peptidases"/>
    <property type="match status" value="1"/>
</dbReference>
<dbReference type="InterPro" id="IPR032610">
    <property type="entry name" value="DUF2172"/>
</dbReference>
<name>A0ABD5PNP0_9EURY</name>
<comment type="caution">
    <text evidence="4">The sequence shown here is derived from an EMBL/GenBank/DDBJ whole genome shotgun (WGS) entry which is preliminary data.</text>
</comment>
<dbReference type="Gene3D" id="3.50.30.90">
    <property type="match status" value="1"/>
</dbReference>
<dbReference type="AlphaFoldDB" id="A0ABD5PNP0"/>
<gene>
    <name evidence="4" type="ORF">ACFO5R_09800</name>
</gene>
<evidence type="ECO:0000259" key="2">
    <source>
        <dbReference type="Pfam" id="PF16221"/>
    </source>
</evidence>
<evidence type="ECO:0000313" key="4">
    <source>
        <dbReference type="EMBL" id="MFC4542220.1"/>
    </source>
</evidence>
<accession>A0ABD5PNP0</accession>
<organism evidence="4 5">
    <name type="scientific">Halosolutus amylolyticus</name>
    <dbReference type="NCBI Taxonomy" id="2932267"/>
    <lineage>
        <taxon>Archaea</taxon>
        <taxon>Methanobacteriati</taxon>
        <taxon>Methanobacteriota</taxon>
        <taxon>Stenosarchaea group</taxon>
        <taxon>Halobacteria</taxon>
        <taxon>Halobacteriales</taxon>
        <taxon>Natrialbaceae</taxon>
        <taxon>Halosolutus</taxon>
    </lineage>
</organism>
<dbReference type="SUPFAM" id="SSF53187">
    <property type="entry name" value="Zn-dependent exopeptidases"/>
    <property type="match status" value="1"/>
</dbReference>
<keyword evidence="5" id="KW-1185">Reference proteome</keyword>
<dbReference type="Pfam" id="PF16254">
    <property type="entry name" value="DUF4910"/>
    <property type="match status" value="1"/>
</dbReference>
<dbReference type="InterPro" id="IPR032622">
    <property type="entry name" value="UCP01524_HTH"/>
</dbReference>
<protein>
    <submittedName>
        <fullName evidence="4">DUF4910 domain-containing protein</fullName>
    </submittedName>
</protein>